<dbReference type="SUPFAM" id="SSF54427">
    <property type="entry name" value="NTF2-like"/>
    <property type="match status" value="1"/>
</dbReference>
<sequence length="132" mass="14963">MPVTSTVKAEPCPCGGAQYQQCCQPYHQGHRVETPEQLMRSRYSAYVLGLEDYLLASWHASTRPSQLDLNEEPKAKWLGLTVHHAESDGDQGVVSFVARYKVGGRAYRLSEHSRFVREEGRWFYVDGEVAES</sequence>
<accession>A0A7H9BG52</accession>
<dbReference type="KEGG" id="chiz:HQ393_02595"/>
<dbReference type="AlphaFoldDB" id="A0A7H9BG52"/>
<name>A0A7H9BG52_9NEIS</name>
<evidence type="ECO:0000313" key="4">
    <source>
        <dbReference type="Proteomes" id="UP000509597"/>
    </source>
</evidence>
<dbReference type="InterPro" id="IPR032710">
    <property type="entry name" value="NTF2-like_dom_sf"/>
</dbReference>
<protein>
    <recommendedName>
        <fullName evidence="1">UPF0225 protein HQ393_02595</fullName>
    </recommendedName>
</protein>
<dbReference type="Gene3D" id="3.10.450.50">
    <property type="match status" value="1"/>
</dbReference>
<dbReference type="PANTHER" id="PTHR33747">
    <property type="entry name" value="UPF0225 PROTEIN SCO1677"/>
    <property type="match status" value="1"/>
</dbReference>
<comment type="similarity">
    <text evidence="1">Belongs to the UPF0225 family.</text>
</comment>
<reference evidence="3 4" key="1">
    <citation type="submission" date="2020-07" db="EMBL/GenBank/DDBJ databases">
        <title>Complete genome sequence of Chitinibacter sp. 2T18.</title>
        <authorList>
            <person name="Bae J.-W."/>
            <person name="Choi J.-W."/>
        </authorList>
    </citation>
    <scope>NUCLEOTIDE SEQUENCE [LARGE SCALE GENOMIC DNA]</scope>
    <source>
        <strain evidence="3 4">2T18</strain>
    </source>
</reference>
<keyword evidence="4" id="KW-1185">Reference proteome</keyword>
<gene>
    <name evidence="3" type="ORF">HQ393_02595</name>
</gene>
<dbReference type="RefSeq" id="WP_179357310.1">
    <property type="nucleotide sequence ID" value="NZ_CP058627.1"/>
</dbReference>
<dbReference type="PANTHER" id="PTHR33747:SF1">
    <property type="entry name" value="ADENYLATE CYCLASE-ASSOCIATED CAP C-TERMINAL DOMAIN-CONTAINING PROTEIN"/>
    <property type="match status" value="1"/>
</dbReference>
<dbReference type="Pfam" id="PF17775">
    <property type="entry name" value="YchJ_M-like"/>
    <property type="match status" value="1"/>
</dbReference>
<organism evidence="3 4">
    <name type="scientific">Chitinibacter bivalviorum</name>
    <dbReference type="NCBI Taxonomy" id="2739434"/>
    <lineage>
        <taxon>Bacteria</taxon>
        <taxon>Pseudomonadati</taxon>
        <taxon>Pseudomonadota</taxon>
        <taxon>Betaproteobacteria</taxon>
        <taxon>Neisseriales</taxon>
        <taxon>Chitinibacteraceae</taxon>
        <taxon>Chitinibacter</taxon>
    </lineage>
</organism>
<dbReference type="InterPro" id="IPR048469">
    <property type="entry name" value="YchJ-like_M"/>
</dbReference>
<dbReference type="InterPro" id="IPR023006">
    <property type="entry name" value="YchJ-like"/>
</dbReference>
<dbReference type="EMBL" id="CP058627">
    <property type="protein sequence ID" value="QLG87226.1"/>
    <property type="molecule type" value="Genomic_DNA"/>
</dbReference>
<evidence type="ECO:0000259" key="2">
    <source>
        <dbReference type="Pfam" id="PF17775"/>
    </source>
</evidence>
<evidence type="ECO:0000256" key="1">
    <source>
        <dbReference type="HAMAP-Rule" id="MF_00612"/>
    </source>
</evidence>
<evidence type="ECO:0000313" key="3">
    <source>
        <dbReference type="EMBL" id="QLG87226.1"/>
    </source>
</evidence>
<dbReference type="HAMAP" id="MF_00612">
    <property type="entry name" value="UPF0225"/>
    <property type="match status" value="1"/>
</dbReference>
<proteinExistence type="inferred from homology"/>
<feature type="domain" description="YchJ-like middle NTF2-like" evidence="2">
    <location>
        <begin position="34"/>
        <end position="127"/>
    </location>
</feature>
<dbReference type="Proteomes" id="UP000509597">
    <property type="component" value="Chromosome"/>
</dbReference>